<feature type="region of interest" description="Disordered" evidence="1">
    <location>
        <begin position="48"/>
        <end position="97"/>
    </location>
</feature>
<protein>
    <submittedName>
        <fullName evidence="2">Uncharacterized protein</fullName>
    </submittedName>
</protein>
<gene>
    <name evidence="2" type="ORF">llap_12763</name>
</gene>
<sequence>MRRSVCSCGRGQPCRQALGHFGVYPKISVTWHEAGDGKHGWAAMSHAEKNPESALGGDGDEVGDGDGGGNEVGDGGGAGAGDVDGNWDGDGTQKRDCKAWGDTAQFPALLPFPHDPSKPLSLAPHSLSV</sequence>
<feature type="compositionally biased region" description="Gly residues" evidence="1">
    <location>
        <begin position="65"/>
        <end position="82"/>
    </location>
</feature>
<dbReference type="EMBL" id="KZ507385">
    <property type="protein sequence ID" value="PKU36929.1"/>
    <property type="molecule type" value="Genomic_DNA"/>
</dbReference>
<evidence type="ECO:0000313" key="2">
    <source>
        <dbReference type="EMBL" id="PKU36929.1"/>
    </source>
</evidence>
<proteinExistence type="predicted"/>
<feature type="region of interest" description="Disordered" evidence="1">
    <location>
        <begin position="109"/>
        <end position="129"/>
    </location>
</feature>
<evidence type="ECO:0000313" key="3">
    <source>
        <dbReference type="Proteomes" id="UP000233556"/>
    </source>
</evidence>
<keyword evidence="3" id="KW-1185">Reference proteome</keyword>
<name>A0A2I0TT11_LIMLA</name>
<reference evidence="3" key="1">
    <citation type="submission" date="2017-11" db="EMBL/GenBank/DDBJ databases">
        <authorList>
            <person name="Lima N.C."/>
            <person name="Parody-Merino A.M."/>
            <person name="Battley P.F."/>
            <person name="Fidler A.E."/>
            <person name="Prosdocimi F."/>
        </authorList>
    </citation>
    <scope>NUCLEOTIDE SEQUENCE [LARGE SCALE GENOMIC DNA]</scope>
</reference>
<reference evidence="3" key="2">
    <citation type="submission" date="2017-12" db="EMBL/GenBank/DDBJ databases">
        <title>Genome sequence of the Bar-tailed Godwit (Limosa lapponica baueri).</title>
        <authorList>
            <person name="Lima N.C.B."/>
            <person name="Parody-Merino A.M."/>
            <person name="Battley P.F."/>
            <person name="Fidler A.E."/>
            <person name="Prosdocimi F."/>
        </authorList>
    </citation>
    <scope>NUCLEOTIDE SEQUENCE [LARGE SCALE GENOMIC DNA]</scope>
</reference>
<dbReference type="Proteomes" id="UP000233556">
    <property type="component" value="Unassembled WGS sequence"/>
</dbReference>
<organism evidence="2 3">
    <name type="scientific">Limosa lapponica baueri</name>
    <dbReference type="NCBI Taxonomy" id="1758121"/>
    <lineage>
        <taxon>Eukaryota</taxon>
        <taxon>Metazoa</taxon>
        <taxon>Chordata</taxon>
        <taxon>Craniata</taxon>
        <taxon>Vertebrata</taxon>
        <taxon>Euteleostomi</taxon>
        <taxon>Archelosauria</taxon>
        <taxon>Archosauria</taxon>
        <taxon>Dinosauria</taxon>
        <taxon>Saurischia</taxon>
        <taxon>Theropoda</taxon>
        <taxon>Coelurosauria</taxon>
        <taxon>Aves</taxon>
        <taxon>Neognathae</taxon>
        <taxon>Neoaves</taxon>
        <taxon>Charadriiformes</taxon>
        <taxon>Scolopacidae</taxon>
        <taxon>Limosa</taxon>
    </lineage>
</organism>
<dbReference type="AlphaFoldDB" id="A0A2I0TT11"/>
<evidence type="ECO:0000256" key="1">
    <source>
        <dbReference type="SAM" id="MobiDB-lite"/>
    </source>
</evidence>
<accession>A0A2I0TT11</accession>